<keyword evidence="5" id="KW-1185">Reference proteome</keyword>
<keyword evidence="1 2" id="KW-0690">Ribosome biogenesis</keyword>
<comment type="subunit">
    <text evidence="2">Monomer. Binds 30S ribosomal subunits, but not 50S ribosomal subunits or 70S ribosomes.</text>
</comment>
<dbReference type="EMBL" id="SMKU01000047">
    <property type="protein sequence ID" value="TDD90999.1"/>
    <property type="molecule type" value="Genomic_DNA"/>
</dbReference>
<proteinExistence type="inferred from homology"/>
<comment type="function">
    <text evidence="2">One of several proteins that assist in the late maturation steps of the functional core of the 30S ribosomal subunit. Associates with free 30S ribosomal subunits (but not with 30S subunits that are part of 70S ribosomes or polysomes). Required for efficient processing of 16S rRNA. May interact with the 5'-terminal helix region of 16S rRNA.</text>
</comment>
<dbReference type="GO" id="GO:0005829">
    <property type="term" value="C:cytosol"/>
    <property type="evidence" value="ECO:0007669"/>
    <property type="project" value="TreeGrafter"/>
</dbReference>
<dbReference type="Gene3D" id="3.30.300.20">
    <property type="match status" value="1"/>
</dbReference>
<evidence type="ECO:0000313" key="5">
    <source>
        <dbReference type="Proteomes" id="UP000294513"/>
    </source>
</evidence>
<dbReference type="InterPro" id="IPR023799">
    <property type="entry name" value="RbfA_dom_sf"/>
</dbReference>
<evidence type="ECO:0000313" key="4">
    <source>
        <dbReference type="EMBL" id="TDD90999.1"/>
    </source>
</evidence>
<dbReference type="OrthoDB" id="307788at2"/>
<gene>
    <name evidence="2 4" type="primary">rbfA</name>
    <name evidence="4" type="ORF">E1298_12300</name>
</gene>
<organism evidence="4 5">
    <name type="scientific">Actinomadura rubrisoli</name>
    <dbReference type="NCBI Taxonomy" id="2530368"/>
    <lineage>
        <taxon>Bacteria</taxon>
        <taxon>Bacillati</taxon>
        <taxon>Actinomycetota</taxon>
        <taxon>Actinomycetes</taxon>
        <taxon>Streptosporangiales</taxon>
        <taxon>Thermomonosporaceae</taxon>
        <taxon>Actinomadura</taxon>
    </lineage>
</organism>
<dbReference type="PANTHER" id="PTHR33515">
    <property type="entry name" value="RIBOSOME-BINDING FACTOR A, CHLOROPLASTIC-RELATED"/>
    <property type="match status" value="1"/>
</dbReference>
<dbReference type="InterPro" id="IPR020053">
    <property type="entry name" value="Ribosome-bd_factorA_CS"/>
</dbReference>
<dbReference type="HAMAP" id="MF_00003">
    <property type="entry name" value="RbfA"/>
    <property type="match status" value="1"/>
</dbReference>
<dbReference type="PANTHER" id="PTHR33515:SF1">
    <property type="entry name" value="RIBOSOME-BINDING FACTOR A, CHLOROPLASTIC-RELATED"/>
    <property type="match status" value="1"/>
</dbReference>
<comment type="subcellular location">
    <subcellularLocation>
        <location evidence="2">Cytoplasm</location>
    </subcellularLocation>
</comment>
<dbReference type="SUPFAM" id="SSF89919">
    <property type="entry name" value="Ribosome-binding factor A, RbfA"/>
    <property type="match status" value="1"/>
</dbReference>
<dbReference type="InterPro" id="IPR015946">
    <property type="entry name" value="KH_dom-like_a/b"/>
</dbReference>
<comment type="similarity">
    <text evidence="2">Belongs to the RbfA family.</text>
</comment>
<protein>
    <recommendedName>
        <fullName evidence="2">Ribosome-binding factor A</fullName>
    </recommendedName>
</protein>
<evidence type="ECO:0000256" key="2">
    <source>
        <dbReference type="HAMAP-Rule" id="MF_00003"/>
    </source>
</evidence>
<name>A0A4R5BXR6_9ACTN</name>
<dbReference type="NCBIfam" id="TIGR00082">
    <property type="entry name" value="rbfA"/>
    <property type="match status" value="1"/>
</dbReference>
<dbReference type="Pfam" id="PF02033">
    <property type="entry name" value="RBFA"/>
    <property type="match status" value="1"/>
</dbReference>
<evidence type="ECO:0000256" key="1">
    <source>
        <dbReference type="ARBA" id="ARBA00022517"/>
    </source>
</evidence>
<evidence type="ECO:0000256" key="3">
    <source>
        <dbReference type="SAM" id="MobiDB-lite"/>
    </source>
</evidence>
<dbReference type="PROSITE" id="PS01319">
    <property type="entry name" value="RBFA"/>
    <property type="match status" value="1"/>
</dbReference>
<reference evidence="4 5" key="1">
    <citation type="submission" date="2019-03" db="EMBL/GenBank/DDBJ databases">
        <title>Draft genome sequences of novel Actinobacteria.</title>
        <authorList>
            <person name="Sahin N."/>
            <person name="Ay H."/>
            <person name="Saygin H."/>
        </authorList>
    </citation>
    <scope>NUCLEOTIDE SEQUENCE [LARGE SCALE GENOMIC DNA]</scope>
    <source>
        <strain evidence="4 5">H3C3</strain>
    </source>
</reference>
<sequence>MVDAARARKLADRIQQIVAEMLERRIKDPRLGFVTVTDTRITNDLRDATVYYTVYGSDGERAETAAALESAKGVIRSEVGRQTGVRHTPSITFVMDSLMENVAHIDDLLAKARARDAEVAKAAQGASPAGDPNPYREPSGDDGDEGEDGEAAAGAAEGGAAEGGEDGRQGRPSS</sequence>
<dbReference type="Proteomes" id="UP000294513">
    <property type="component" value="Unassembled WGS sequence"/>
</dbReference>
<feature type="region of interest" description="Disordered" evidence="3">
    <location>
        <begin position="119"/>
        <end position="174"/>
    </location>
</feature>
<dbReference type="GO" id="GO:0030490">
    <property type="term" value="P:maturation of SSU-rRNA"/>
    <property type="evidence" value="ECO:0007669"/>
    <property type="project" value="UniProtKB-UniRule"/>
</dbReference>
<dbReference type="InterPro" id="IPR000238">
    <property type="entry name" value="RbfA"/>
</dbReference>
<accession>A0A4R5BXR6</accession>
<dbReference type="AlphaFoldDB" id="A0A4R5BXR6"/>
<dbReference type="GO" id="GO:0043024">
    <property type="term" value="F:ribosomal small subunit binding"/>
    <property type="evidence" value="ECO:0007669"/>
    <property type="project" value="TreeGrafter"/>
</dbReference>
<feature type="compositionally biased region" description="Basic and acidic residues" evidence="3">
    <location>
        <begin position="165"/>
        <end position="174"/>
    </location>
</feature>
<keyword evidence="2" id="KW-0963">Cytoplasm</keyword>
<comment type="caution">
    <text evidence="4">The sequence shown here is derived from an EMBL/GenBank/DDBJ whole genome shotgun (WGS) entry which is preliminary data.</text>
</comment>
<feature type="compositionally biased region" description="Acidic residues" evidence="3">
    <location>
        <begin position="140"/>
        <end position="150"/>
    </location>
</feature>
<dbReference type="RefSeq" id="WP_131892494.1">
    <property type="nucleotide sequence ID" value="NZ_SMKU01000047.1"/>
</dbReference>